<dbReference type="NCBIfam" id="TIGR00004">
    <property type="entry name" value="Rid family detoxifying hydrolase"/>
    <property type="match status" value="1"/>
</dbReference>
<dbReference type="FunFam" id="3.30.1330.40:FF:000001">
    <property type="entry name" value="L-PSP family endoribonuclease"/>
    <property type="match status" value="1"/>
</dbReference>
<dbReference type="Gene3D" id="3.30.1330.40">
    <property type="entry name" value="RutC-like"/>
    <property type="match status" value="1"/>
</dbReference>
<dbReference type="SUPFAM" id="SSF55298">
    <property type="entry name" value="YjgF-like"/>
    <property type="match status" value="1"/>
</dbReference>
<dbReference type="Pfam" id="PF01042">
    <property type="entry name" value="Ribonuc_L-PSP"/>
    <property type="match status" value="1"/>
</dbReference>
<dbReference type="InterPro" id="IPR006175">
    <property type="entry name" value="YjgF/YER057c/UK114"/>
</dbReference>
<dbReference type="InterPro" id="IPR006056">
    <property type="entry name" value="RidA"/>
</dbReference>
<dbReference type="AlphaFoldDB" id="A0A3B1E601"/>
<dbReference type="PANTHER" id="PTHR11803">
    <property type="entry name" value="2-IMINOBUTANOATE/2-IMINOPROPANOATE DEAMINASE RIDA"/>
    <property type="match status" value="1"/>
</dbReference>
<dbReference type="EMBL" id="UOYO01000020">
    <property type="protein sequence ID" value="VAY87015.1"/>
    <property type="molecule type" value="Genomic_DNA"/>
</dbReference>
<reference evidence="2" key="1">
    <citation type="submission" date="2018-10" db="EMBL/GenBank/DDBJ databases">
        <authorList>
            <person name="Aoki K."/>
        </authorList>
    </citation>
    <scope>NUCLEOTIDE SEQUENCE</scope>
</reference>
<organism evidence="2">
    <name type="scientific">hydrothermal vent metagenome</name>
    <dbReference type="NCBI Taxonomy" id="652676"/>
    <lineage>
        <taxon>unclassified sequences</taxon>
        <taxon>metagenomes</taxon>
        <taxon>ecological metagenomes</taxon>
    </lineage>
</organism>
<sequence length="127" mass="13973">MEFLNTSNAPATIGPYSQSVKVHGLLYTSGQIALTPSGEMIENDINKQTRQIFDNIKAIVEDADSSMESIIKVNIFLTNMKDFGIVNVIMAEVFGDHKPVRSTIEVSGLPKNAMIEIDVIADVTDYH</sequence>
<dbReference type="InterPro" id="IPR019897">
    <property type="entry name" value="RidA_CS"/>
</dbReference>
<dbReference type="PANTHER" id="PTHR11803:SF58">
    <property type="entry name" value="PROTEIN HMF1-RELATED"/>
    <property type="match status" value="1"/>
</dbReference>
<proteinExistence type="inferred from homology"/>
<evidence type="ECO:0000256" key="1">
    <source>
        <dbReference type="ARBA" id="ARBA00010552"/>
    </source>
</evidence>
<dbReference type="PROSITE" id="PS01094">
    <property type="entry name" value="UPF0076"/>
    <property type="match status" value="1"/>
</dbReference>
<evidence type="ECO:0000313" key="2">
    <source>
        <dbReference type="EMBL" id="VAY87015.1"/>
    </source>
</evidence>
<dbReference type="GO" id="GO:0019239">
    <property type="term" value="F:deaminase activity"/>
    <property type="evidence" value="ECO:0007669"/>
    <property type="project" value="TreeGrafter"/>
</dbReference>
<dbReference type="InterPro" id="IPR035959">
    <property type="entry name" value="RutC-like_sf"/>
</dbReference>
<accession>A0A3B1E601</accession>
<dbReference type="CDD" id="cd00448">
    <property type="entry name" value="YjgF_YER057c_UK114_family"/>
    <property type="match status" value="1"/>
</dbReference>
<name>A0A3B1E601_9ZZZZ</name>
<dbReference type="GO" id="GO:0005829">
    <property type="term" value="C:cytosol"/>
    <property type="evidence" value="ECO:0007669"/>
    <property type="project" value="TreeGrafter"/>
</dbReference>
<comment type="similarity">
    <text evidence="1">Belongs to the RutC family.</text>
</comment>
<gene>
    <name evidence="2" type="ORF">MNB_ARC-1_602</name>
</gene>
<protein>
    <submittedName>
        <fullName evidence="2">Bona fide RidA/YjgF/TdcF/RutC subgroup</fullName>
    </submittedName>
</protein>